<protein>
    <submittedName>
        <fullName evidence="1">Uncharacterized protein</fullName>
    </submittedName>
</protein>
<name>A0A0C9SZ33_PAXIN</name>
<proteinExistence type="predicted"/>
<accession>A0A0C9SZ33</accession>
<dbReference type="Proteomes" id="UP000053647">
    <property type="component" value="Unassembled WGS sequence"/>
</dbReference>
<sequence>MSGMSADPAGGSFRARAMSPAHAGYVQGSISEALAENQASPDAASNPRLATLSLTSSFGEIMGLVPSDYREALRPDMRALSDLASKRVSVENGLLRLKRHKAQGTLPPQLAGLHNPVWQVTKEFSDAASEYLQELSEKFD</sequence>
<evidence type="ECO:0000313" key="1">
    <source>
        <dbReference type="EMBL" id="KIJ04348.1"/>
    </source>
</evidence>
<reference evidence="2" key="2">
    <citation type="submission" date="2015-01" db="EMBL/GenBank/DDBJ databases">
        <title>Evolutionary Origins and Diversification of the Mycorrhizal Mutualists.</title>
        <authorList>
            <consortium name="DOE Joint Genome Institute"/>
            <consortium name="Mycorrhizal Genomics Consortium"/>
            <person name="Kohler A."/>
            <person name="Kuo A."/>
            <person name="Nagy L.G."/>
            <person name="Floudas D."/>
            <person name="Copeland A."/>
            <person name="Barry K.W."/>
            <person name="Cichocki N."/>
            <person name="Veneault-Fourrey C."/>
            <person name="LaButti K."/>
            <person name="Lindquist E.A."/>
            <person name="Lipzen A."/>
            <person name="Lundell T."/>
            <person name="Morin E."/>
            <person name="Murat C."/>
            <person name="Riley R."/>
            <person name="Ohm R."/>
            <person name="Sun H."/>
            <person name="Tunlid A."/>
            <person name="Henrissat B."/>
            <person name="Grigoriev I.V."/>
            <person name="Hibbett D.S."/>
            <person name="Martin F."/>
        </authorList>
    </citation>
    <scope>NUCLEOTIDE SEQUENCE [LARGE SCALE GENOMIC DNA]</scope>
    <source>
        <strain evidence="2">ATCC 200175</strain>
    </source>
</reference>
<dbReference type="HOGENOM" id="CLU_1839925_0_0_1"/>
<reference evidence="1 2" key="1">
    <citation type="submission" date="2014-06" db="EMBL/GenBank/DDBJ databases">
        <authorList>
            <consortium name="DOE Joint Genome Institute"/>
            <person name="Kuo A."/>
            <person name="Kohler A."/>
            <person name="Nagy L.G."/>
            <person name="Floudas D."/>
            <person name="Copeland A."/>
            <person name="Barry K.W."/>
            <person name="Cichocki N."/>
            <person name="Veneault-Fourrey C."/>
            <person name="LaButti K."/>
            <person name="Lindquist E.A."/>
            <person name="Lipzen A."/>
            <person name="Lundell T."/>
            <person name="Morin E."/>
            <person name="Murat C."/>
            <person name="Sun H."/>
            <person name="Tunlid A."/>
            <person name="Henrissat B."/>
            <person name="Grigoriev I.V."/>
            <person name="Hibbett D.S."/>
            <person name="Martin F."/>
            <person name="Nordberg H.P."/>
            <person name="Cantor M.N."/>
            <person name="Hua S.X."/>
        </authorList>
    </citation>
    <scope>NUCLEOTIDE SEQUENCE [LARGE SCALE GENOMIC DNA]</scope>
    <source>
        <strain evidence="1 2">ATCC 200175</strain>
    </source>
</reference>
<organism evidence="1 2">
    <name type="scientific">Paxillus involutus ATCC 200175</name>
    <dbReference type="NCBI Taxonomy" id="664439"/>
    <lineage>
        <taxon>Eukaryota</taxon>
        <taxon>Fungi</taxon>
        <taxon>Dikarya</taxon>
        <taxon>Basidiomycota</taxon>
        <taxon>Agaricomycotina</taxon>
        <taxon>Agaricomycetes</taxon>
        <taxon>Agaricomycetidae</taxon>
        <taxon>Boletales</taxon>
        <taxon>Paxilineae</taxon>
        <taxon>Paxillaceae</taxon>
        <taxon>Paxillus</taxon>
    </lineage>
</organism>
<keyword evidence="2" id="KW-1185">Reference proteome</keyword>
<evidence type="ECO:0000313" key="2">
    <source>
        <dbReference type="Proteomes" id="UP000053647"/>
    </source>
</evidence>
<dbReference type="AlphaFoldDB" id="A0A0C9SZ33"/>
<gene>
    <name evidence="1" type="ORF">PAXINDRAFT_159400</name>
</gene>
<dbReference type="OrthoDB" id="3252737at2759"/>
<dbReference type="EMBL" id="KN821916">
    <property type="protein sequence ID" value="KIJ04348.1"/>
    <property type="molecule type" value="Genomic_DNA"/>
</dbReference>
<feature type="non-terminal residue" evidence="1">
    <location>
        <position position="140"/>
    </location>
</feature>